<evidence type="ECO:0000313" key="1">
    <source>
        <dbReference type="EMBL" id="RXZ65053.1"/>
    </source>
</evidence>
<evidence type="ECO:0000313" key="2">
    <source>
        <dbReference type="Proteomes" id="UP000293623"/>
    </source>
</evidence>
<proteinExistence type="predicted"/>
<dbReference type="EMBL" id="SDPV01000002">
    <property type="protein sequence ID" value="RXZ65053.1"/>
    <property type="molecule type" value="Genomic_DNA"/>
</dbReference>
<comment type="caution">
    <text evidence="1">The sequence shown here is derived from an EMBL/GenBank/DDBJ whole genome shotgun (WGS) entry which is preliminary data.</text>
</comment>
<gene>
    <name evidence="1" type="ORF">ETX26_11695</name>
</gene>
<dbReference type="Proteomes" id="UP000293623">
    <property type="component" value="Unassembled WGS sequence"/>
</dbReference>
<organism evidence="1 2">
    <name type="scientific">Pelagerythrobacter rhizovicinus</name>
    <dbReference type="NCBI Taxonomy" id="2268576"/>
    <lineage>
        <taxon>Bacteria</taxon>
        <taxon>Pseudomonadati</taxon>
        <taxon>Pseudomonadota</taxon>
        <taxon>Alphaproteobacteria</taxon>
        <taxon>Sphingomonadales</taxon>
        <taxon>Erythrobacteraceae</taxon>
        <taxon>Pelagerythrobacter</taxon>
    </lineage>
</organism>
<protein>
    <submittedName>
        <fullName evidence="1">Uncharacterized protein</fullName>
    </submittedName>
</protein>
<keyword evidence="2" id="KW-1185">Reference proteome</keyword>
<accession>A0A4Q2KNI6</accession>
<sequence length="94" mass="10238">MAPSNIFITAARYWHPKGGREVANARPLGWGNPNFWLLAGVEYTLAVPANRVGYAGGWTPGQLKIPQRASCNGAVNGAVRKRARFRTARLPPSH</sequence>
<dbReference type="AlphaFoldDB" id="A0A4Q2KNI6"/>
<dbReference type="InterPro" id="IPR007437">
    <property type="entry name" value="DUF486"/>
</dbReference>
<reference evidence="1 2" key="1">
    <citation type="submission" date="2019-01" db="EMBL/GenBank/DDBJ databases">
        <title>Altererythrobacter rhizovicinus sp. nov., isolated from the rhizosphere soil of Haloxylon ammodendron.</title>
        <authorList>
            <person name="Li H.-P."/>
            <person name="Gou J.-Y."/>
            <person name="Yao D."/>
            <person name="Han Q.-Q."/>
            <person name="Shao K.-Z."/>
            <person name="Zhao Q."/>
            <person name="Zhang J.-L."/>
        </authorList>
    </citation>
    <scope>NUCLEOTIDE SEQUENCE [LARGE SCALE GENOMIC DNA]</scope>
    <source>
        <strain evidence="1 2">AY-3R</strain>
    </source>
</reference>
<name>A0A4Q2KNI6_9SPHN</name>
<dbReference type="Pfam" id="PF04342">
    <property type="entry name" value="DMT_6"/>
    <property type="match status" value="1"/>
</dbReference>
<dbReference type="OrthoDB" id="9805206at2"/>